<protein>
    <submittedName>
        <fullName evidence="2">Uncharacterized protein</fullName>
    </submittedName>
</protein>
<keyword evidence="1" id="KW-1133">Transmembrane helix</keyword>
<keyword evidence="3" id="KW-1185">Reference proteome</keyword>
<gene>
    <name evidence="2" type="ORF">GCM10009550_12260</name>
</gene>
<keyword evidence="1" id="KW-0472">Membrane</keyword>
<reference evidence="2 3" key="1">
    <citation type="journal article" date="2019" name="Int. J. Syst. Evol. Microbiol.">
        <title>The Global Catalogue of Microorganisms (GCM) 10K type strain sequencing project: providing services to taxonomists for standard genome sequencing and annotation.</title>
        <authorList>
            <consortium name="The Broad Institute Genomics Platform"/>
            <consortium name="The Broad Institute Genome Sequencing Center for Infectious Disease"/>
            <person name="Wu L."/>
            <person name="Ma J."/>
        </authorList>
    </citation>
    <scope>NUCLEOTIDE SEQUENCE [LARGE SCALE GENOMIC DNA]</scope>
    <source>
        <strain evidence="2 3">JCM 10696</strain>
    </source>
</reference>
<proteinExistence type="predicted"/>
<dbReference type="RefSeq" id="WP_344237625.1">
    <property type="nucleotide sequence ID" value="NZ_BAAAHH010000003.1"/>
</dbReference>
<sequence>MTHDHAAAGRTRRSTAGLFLLLLFGASMFMLPAYDSLPYAFGLKGVPGVYELDSCHHGTFTPDDPSIEPTSGLRFGAFYDQGDRVRARSDGVNGYETGFRGVPAVLVFPSLAMSVLLLPLPSLVKSFIRPFAGRSRWQTVYENITATALALLFLNACITILTR</sequence>
<evidence type="ECO:0000256" key="1">
    <source>
        <dbReference type="SAM" id="Phobius"/>
    </source>
</evidence>
<accession>A0ABN1QFT5</accession>
<feature type="transmembrane region" description="Helical" evidence="1">
    <location>
        <begin position="101"/>
        <end position="120"/>
    </location>
</feature>
<feature type="transmembrane region" description="Helical" evidence="1">
    <location>
        <begin position="16"/>
        <end position="34"/>
    </location>
</feature>
<feature type="transmembrane region" description="Helical" evidence="1">
    <location>
        <begin position="140"/>
        <end position="161"/>
    </location>
</feature>
<comment type="caution">
    <text evidence="2">The sequence shown here is derived from an EMBL/GenBank/DDBJ whole genome shotgun (WGS) entry which is preliminary data.</text>
</comment>
<organism evidence="2 3">
    <name type="scientific">Actinocorallia libanotica</name>
    <dbReference type="NCBI Taxonomy" id="46162"/>
    <lineage>
        <taxon>Bacteria</taxon>
        <taxon>Bacillati</taxon>
        <taxon>Actinomycetota</taxon>
        <taxon>Actinomycetes</taxon>
        <taxon>Streptosporangiales</taxon>
        <taxon>Thermomonosporaceae</taxon>
        <taxon>Actinocorallia</taxon>
    </lineage>
</organism>
<dbReference type="Proteomes" id="UP001500665">
    <property type="component" value="Unassembled WGS sequence"/>
</dbReference>
<evidence type="ECO:0000313" key="2">
    <source>
        <dbReference type="EMBL" id="GAA0941724.1"/>
    </source>
</evidence>
<name>A0ABN1QFT5_9ACTN</name>
<keyword evidence="1" id="KW-0812">Transmembrane</keyword>
<evidence type="ECO:0000313" key="3">
    <source>
        <dbReference type="Proteomes" id="UP001500665"/>
    </source>
</evidence>
<dbReference type="EMBL" id="BAAAHH010000003">
    <property type="protein sequence ID" value="GAA0941724.1"/>
    <property type="molecule type" value="Genomic_DNA"/>
</dbReference>